<dbReference type="RefSeq" id="XP_058341663.1">
    <property type="nucleotide sequence ID" value="XM_058487612.1"/>
</dbReference>
<feature type="chain" id="PRO_5042001922" description="Secreted protein" evidence="2">
    <location>
        <begin position="27"/>
        <end position="220"/>
    </location>
</feature>
<keyword evidence="2" id="KW-0732">Signal</keyword>
<dbReference type="AlphaFoldDB" id="A0AAD7XW70"/>
<keyword evidence="4" id="KW-1185">Reference proteome</keyword>
<protein>
    <recommendedName>
        <fullName evidence="5">Secreted protein</fullName>
    </recommendedName>
</protein>
<feature type="compositionally biased region" description="Acidic residues" evidence="1">
    <location>
        <begin position="182"/>
        <end position="194"/>
    </location>
</feature>
<gene>
    <name evidence="3" type="ORF">O0I10_007597</name>
</gene>
<reference evidence="3 4" key="1">
    <citation type="submission" date="2023-03" db="EMBL/GenBank/DDBJ databases">
        <title>Genome sequence of Lichtheimia ornata CBS 291.66.</title>
        <authorList>
            <person name="Mohabir J.T."/>
            <person name="Shea T.P."/>
            <person name="Kurbessoian T."/>
            <person name="Berby B."/>
            <person name="Fontaine J."/>
            <person name="Livny J."/>
            <person name="Gnirke A."/>
            <person name="Stajich J.E."/>
            <person name="Cuomo C.A."/>
        </authorList>
    </citation>
    <scope>NUCLEOTIDE SEQUENCE [LARGE SCALE GENOMIC DNA]</scope>
    <source>
        <strain evidence="3">CBS 291.66</strain>
    </source>
</reference>
<accession>A0AAD7XW70</accession>
<name>A0AAD7XW70_9FUNG</name>
<evidence type="ECO:0000313" key="4">
    <source>
        <dbReference type="Proteomes" id="UP001234581"/>
    </source>
</evidence>
<comment type="caution">
    <text evidence="3">The sequence shown here is derived from an EMBL/GenBank/DDBJ whole genome shotgun (WGS) entry which is preliminary data.</text>
</comment>
<evidence type="ECO:0000313" key="3">
    <source>
        <dbReference type="EMBL" id="KAJ8656750.1"/>
    </source>
</evidence>
<sequence>MKTTHHFILIGVAVLFLSSHHHTSFAAVAPSSSVTHHTSGGFQCPQLTHVQACDKEKDQEEQKCTFELLGYKLSDGNEKVIKHTCALPSKRTQCKEFQEESDCLNAQCSWTSIVSQPTKGAKHSTELKIEKSFCDKEVMCTAFKTKGACEQEPHCLWDKGGVSTSGVTLLPGCLRRMPGDRGEEDEQEEEEEEAIPIQKATSDKFGHDVPLGNHEPLKQL</sequence>
<organism evidence="3 4">
    <name type="scientific">Lichtheimia ornata</name>
    <dbReference type="NCBI Taxonomy" id="688661"/>
    <lineage>
        <taxon>Eukaryota</taxon>
        <taxon>Fungi</taxon>
        <taxon>Fungi incertae sedis</taxon>
        <taxon>Mucoromycota</taxon>
        <taxon>Mucoromycotina</taxon>
        <taxon>Mucoromycetes</taxon>
        <taxon>Mucorales</taxon>
        <taxon>Lichtheimiaceae</taxon>
        <taxon>Lichtheimia</taxon>
    </lineage>
</organism>
<proteinExistence type="predicted"/>
<feature type="signal peptide" evidence="2">
    <location>
        <begin position="1"/>
        <end position="26"/>
    </location>
</feature>
<evidence type="ECO:0000256" key="1">
    <source>
        <dbReference type="SAM" id="MobiDB-lite"/>
    </source>
</evidence>
<feature type="region of interest" description="Disordered" evidence="1">
    <location>
        <begin position="173"/>
        <end position="220"/>
    </location>
</feature>
<dbReference type="GeneID" id="83215005"/>
<dbReference type="EMBL" id="JARTCD010000037">
    <property type="protein sequence ID" value="KAJ8656750.1"/>
    <property type="molecule type" value="Genomic_DNA"/>
</dbReference>
<evidence type="ECO:0000256" key="2">
    <source>
        <dbReference type="SAM" id="SignalP"/>
    </source>
</evidence>
<dbReference type="Proteomes" id="UP001234581">
    <property type="component" value="Unassembled WGS sequence"/>
</dbReference>
<evidence type="ECO:0008006" key="5">
    <source>
        <dbReference type="Google" id="ProtNLM"/>
    </source>
</evidence>